<evidence type="ECO:0000256" key="1">
    <source>
        <dbReference type="SAM" id="MobiDB-lite"/>
    </source>
</evidence>
<dbReference type="EMBL" id="CP003929">
    <property type="protein sequence ID" value="AGB36644.1"/>
    <property type="molecule type" value="Genomic_DNA"/>
</dbReference>
<feature type="compositionally biased region" description="Basic and acidic residues" evidence="1">
    <location>
        <begin position="127"/>
        <end position="138"/>
    </location>
</feature>
<accession>L0JWZ5</accession>
<feature type="region of interest" description="Disordered" evidence="1">
    <location>
        <begin position="19"/>
        <end position="40"/>
    </location>
</feature>
<feature type="region of interest" description="Disordered" evidence="1">
    <location>
        <begin position="118"/>
        <end position="147"/>
    </location>
</feature>
<proteinExistence type="predicted"/>
<dbReference type="eggNOG" id="arCOG10721">
    <property type="taxonomic scope" value="Archaea"/>
</dbReference>
<name>L0JWZ5_9EURY</name>
<dbReference type="KEGG" id="nou:Natoc_0787"/>
<reference evidence="2 3" key="1">
    <citation type="submission" date="2012-11" db="EMBL/GenBank/DDBJ databases">
        <title>FINISHED of Natronococcus occultus SP4, DSM 3396.</title>
        <authorList>
            <consortium name="DOE Joint Genome Institute"/>
            <person name="Eisen J."/>
            <person name="Huntemann M."/>
            <person name="Wei C.-L."/>
            <person name="Han J."/>
            <person name="Detter J.C."/>
            <person name="Han C."/>
            <person name="Tapia R."/>
            <person name="Chen A."/>
            <person name="Kyrpides N."/>
            <person name="Mavromatis K."/>
            <person name="Markowitz V."/>
            <person name="Szeto E."/>
            <person name="Ivanova N."/>
            <person name="Mikhailova N."/>
            <person name="Ovchinnikova G."/>
            <person name="Pagani I."/>
            <person name="Pati A."/>
            <person name="Goodwin L."/>
            <person name="Nordberg H.P."/>
            <person name="Cantor M.N."/>
            <person name="Hua S.X."/>
            <person name="Woyke T."/>
            <person name="Eisen J."/>
            <person name="Klenk H.-P."/>
            <person name="Klenk H.-P."/>
        </authorList>
    </citation>
    <scope>NUCLEOTIDE SEQUENCE [LARGE SCALE GENOMIC DNA]</scope>
    <source>
        <strain evidence="2 3">SP4</strain>
    </source>
</reference>
<dbReference type="HOGENOM" id="CLU_1830545_0_0_2"/>
<sequence>MFVVGSDVLVHLQQYKHEEVQFDDNRTTGESQTEDSVDKEPEEYFGENIDDFDLKTWETIEYEDDPIQRRDVSVDGVTAVSVPEEPTDEDDPALPGRTIQLRMGGGIEYVDQAKIVEVQDMNPGEEAEGKVSKEDDPQGKATMDEEP</sequence>
<dbReference type="Proteomes" id="UP000010878">
    <property type="component" value="Chromosome"/>
</dbReference>
<evidence type="ECO:0000313" key="2">
    <source>
        <dbReference type="EMBL" id="AGB36644.1"/>
    </source>
</evidence>
<organism evidence="2 3">
    <name type="scientific">Natronococcus occultus SP4</name>
    <dbReference type="NCBI Taxonomy" id="694430"/>
    <lineage>
        <taxon>Archaea</taxon>
        <taxon>Methanobacteriati</taxon>
        <taxon>Methanobacteriota</taxon>
        <taxon>Stenosarchaea group</taxon>
        <taxon>Halobacteria</taxon>
        <taxon>Halobacteriales</taxon>
        <taxon>Natrialbaceae</taxon>
        <taxon>Natronococcus</taxon>
    </lineage>
</organism>
<protein>
    <submittedName>
        <fullName evidence="2">Uncharacterized protein</fullName>
    </submittedName>
</protein>
<dbReference type="AlphaFoldDB" id="L0JWZ5"/>
<gene>
    <name evidence="2" type="ORF">Natoc_0787</name>
</gene>
<evidence type="ECO:0000313" key="3">
    <source>
        <dbReference type="Proteomes" id="UP000010878"/>
    </source>
</evidence>
<keyword evidence="3" id="KW-1185">Reference proteome</keyword>
<dbReference type="STRING" id="694430.Natoc_0787"/>